<dbReference type="GeneID" id="57092352"/>
<dbReference type="Proteomes" id="UP000222310">
    <property type="component" value="Unassembled WGS sequence"/>
</dbReference>
<evidence type="ECO:0008006" key="3">
    <source>
        <dbReference type="Google" id="ProtNLM"/>
    </source>
</evidence>
<dbReference type="PANTHER" id="PTHR38567:SF1">
    <property type="entry name" value="DUF4291 DOMAIN-CONTAINING PROTEIN"/>
    <property type="match status" value="1"/>
</dbReference>
<evidence type="ECO:0000313" key="1">
    <source>
        <dbReference type="EMBL" id="PHK05694.1"/>
    </source>
</evidence>
<comment type="caution">
    <text evidence="1">The sequence shown here is derived from an EMBL/GenBank/DDBJ whole genome shotgun (WGS) entry which is preliminary data.</text>
</comment>
<organism evidence="1 2">
    <name type="scientific">Nostoc linckia z8</name>
    <dbReference type="NCBI Taxonomy" id="1628746"/>
    <lineage>
        <taxon>Bacteria</taxon>
        <taxon>Bacillati</taxon>
        <taxon>Cyanobacteriota</taxon>
        <taxon>Cyanophyceae</taxon>
        <taxon>Nostocales</taxon>
        <taxon>Nostocaceae</taxon>
        <taxon>Nostoc</taxon>
    </lineage>
</organism>
<gene>
    <name evidence="1" type="ORF">VF08_06820</name>
</gene>
<proteinExistence type="predicted"/>
<dbReference type="RefSeq" id="WP_099067836.1">
    <property type="nucleotide sequence ID" value="NZ_LAHD01000013.1"/>
</dbReference>
<protein>
    <recommendedName>
        <fullName evidence="3">DUF4291 domain-containing protein</fullName>
    </recommendedName>
</protein>
<sequence length="214" mass="24990">MRLITEPYFTQVNNWPKTGRHILAQYDDQSIVVYQAYRPAIGDFAATYGYFGGEFSFDRMSWIKPNFLWMMYRSGWGTKTGQEVVLAIWIKRWAFNEILKAAVHSSFVPQLYPNKSAWQTALKHSQVRLQWDPDRHPLGTKLERRAIQLGLRGQVLAAYAKDWIMNIEDISDFVKTQRQNIKSDCEQLITPQEIVYSVFDVETQEKLGLSAWTE</sequence>
<dbReference type="PANTHER" id="PTHR38567">
    <property type="entry name" value="DUF4291 DOMAIN-CONTAINING PROTEIN"/>
    <property type="match status" value="1"/>
</dbReference>
<reference evidence="1 2" key="1">
    <citation type="submission" date="2015-02" db="EMBL/GenBank/DDBJ databases">
        <title>Nostoc linckia genome annotation.</title>
        <authorList>
            <person name="Zhou Z."/>
        </authorList>
    </citation>
    <scope>NUCLEOTIDE SEQUENCE [LARGE SCALE GENOMIC DNA]</scope>
    <source>
        <strain evidence="2">z8</strain>
    </source>
</reference>
<name>A0A9Q5ZER4_NOSLI</name>
<evidence type="ECO:0000313" key="2">
    <source>
        <dbReference type="Proteomes" id="UP000222310"/>
    </source>
</evidence>
<dbReference type="InterPro" id="IPR025633">
    <property type="entry name" value="DUF4291"/>
</dbReference>
<dbReference type="EMBL" id="LAHD01000013">
    <property type="protein sequence ID" value="PHK05694.1"/>
    <property type="molecule type" value="Genomic_DNA"/>
</dbReference>
<dbReference type="AlphaFoldDB" id="A0A9Q5ZER4"/>
<accession>A0A9Q5ZER4</accession>
<dbReference type="Pfam" id="PF14124">
    <property type="entry name" value="DUF4291"/>
    <property type="match status" value="1"/>
</dbReference>